<gene>
    <name evidence="6" type="primary">lacD</name>
    <name evidence="7" type="ORF">SINU_04655</name>
</gene>
<dbReference type="InterPro" id="IPR002915">
    <property type="entry name" value="DeoC/FbaB/LacD_aldolase"/>
</dbReference>
<dbReference type="HAMAP" id="MF_00734">
    <property type="entry name" value="LacD"/>
    <property type="match status" value="1"/>
</dbReference>
<evidence type="ECO:0000313" key="8">
    <source>
        <dbReference type="Proteomes" id="UP000035553"/>
    </source>
</evidence>
<dbReference type="GO" id="GO:0061595">
    <property type="term" value="F:6-deoxy-6-sulfofructose-1-phosphate aldolase activity"/>
    <property type="evidence" value="ECO:0007669"/>
    <property type="project" value="TreeGrafter"/>
</dbReference>
<dbReference type="InterPro" id="IPR013785">
    <property type="entry name" value="Aldolase_TIM"/>
</dbReference>
<evidence type="ECO:0000256" key="6">
    <source>
        <dbReference type="HAMAP-Rule" id="MF_00734"/>
    </source>
</evidence>
<accession>A0A0U1QR04</accession>
<dbReference type="EMBL" id="AFVQ02000055">
    <property type="protein sequence ID" value="KLI03076.1"/>
    <property type="molecule type" value="Genomic_DNA"/>
</dbReference>
<dbReference type="Proteomes" id="UP000035553">
    <property type="component" value="Unassembled WGS sequence"/>
</dbReference>
<dbReference type="NCBIfam" id="TIGR01232">
    <property type="entry name" value="lacD"/>
    <property type="match status" value="1"/>
</dbReference>
<evidence type="ECO:0000256" key="4">
    <source>
        <dbReference type="ARBA" id="ARBA00022736"/>
    </source>
</evidence>
<keyword evidence="5 6" id="KW-0456">Lyase</keyword>
<dbReference type="GO" id="GO:2001059">
    <property type="term" value="P:D-tagatose 6-phosphate catabolic process"/>
    <property type="evidence" value="ECO:0007669"/>
    <property type="project" value="UniProtKB-UniRule"/>
</dbReference>
<dbReference type="UniPathway" id="UPA00704">
    <property type="reaction ID" value="UER00716"/>
</dbReference>
<comment type="caution">
    <text evidence="7">The sequence shown here is derived from an EMBL/GenBank/DDBJ whole genome shotgun (WGS) entry which is preliminary data.</text>
</comment>
<organism evidence="7 8">
    <name type="scientific">Sporolactobacillus inulinus CASD</name>
    <dbReference type="NCBI Taxonomy" id="1069536"/>
    <lineage>
        <taxon>Bacteria</taxon>
        <taxon>Bacillati</taxon>
        <taxon>Bacillota</taxon>
        <taxon>Bacilli</taxon>
        <taxon>Bacillales</taxon>
        <taxon>Sporolactobacillaceae</taxon>
        <taxon>Sporolactobacillus</taxon>
    </lineage>
</organism>
<comment type="catalytic activity">
    <reaction evidence="1 6">
        <text>D-tagatofuranose 1,6-bisphosphate = D-glyceraldehyde 3-phosphate + dihydroxyacetone phosphate</text>
        <dbReference type="Rhea" id="RHEA:22948"/>
        <dbReference type="ChEBI" id="CHEBI:57642"/>
        <dbReference type="ChEBI" id="CHEBI:58694"/>
        <dbReference type="ChEBI" id="CHEBI:59776"/>
        <dbReference type="EC" id="4.1.2.40"/>
    </reaction>
</comment>
<dbReference type="GO" id="GO:0009024">
    <property type="term" value="F:tagatose-6-phosphate kinase activity"/>
    <property type="evidence" value="ECO:0007669"/>
    <property type="project" value="InterPro"/>
</dbReference>
<dbReference type="EC" id="4.1.2.40" evidence="6"/>
<protein>
    <recommendedName>
        <fullName evidence="6">Tagatose 1,6-diphosphate aldolase</fullName>
        <ecNumber evidence="6">4.1.2.40</ecNumber>
    </recommendedName>
    <alternativeName>
        <fullName evidence="6">D-tagatose-1,6-bisphosphate aldolase</fullName>
    </alternativeName>
    <alternativeName>
        <fullName evidence="6">Tagatose-bisphosphate aldolase</fullName>
    </alternativeName>
</protein>
<dbReference type="OrthoDB" id="106309at2"/>
<name>A0A0U1QR04_9BACL</name>
<dbReference type="STRING" id="1069536.SINU_04655"/>
<evidence type="ECO:0000256" key="3">
    <source>
        <dbReference type="ARBA" id="ARBA00008679"/>
    </source>
</evidence>
<dbReference type="PANTHER" id="PTHR39340">
    <property type="entry name" value="SULFOFRUCTOSEPHOSPHATE ALDOLASE"/>
    <property type="match status" value="1"/>
</dbReference>
<dbReference type="InterPro" id="IPR005927">
    <property type="entry name" value="Tag_1.6-dipho_adolase"/>
</dbReference>
<comment type="pathway">
    <text evidence="2 6">Carbohydrate metabolism; D-tagatose 6-phosphate degradation; D-glyceraldehyde 3-phosphate and glycerone phosphate from D-tagatose 6-phosphate: step 2/2.</text>
</comment>
<dbReference type="SMART" id="SM01133">
    <property type="entry name" value="DeoC"/>
    <property type="match status" value="1"/>
</dbReference>
<dbReference type="RefSeq" id="WP_010026649.1">
    <property type="nucleotide sequence ID" value="NZ_AFVQ02000055.1"/>
</dbReference>
<dbReference type="Gene3D" id="3.20.20.70">
    <property type="entry name" value="Aldolase class I"/>
    <property type="match status" value="1"/>
</dbReference>
<dbReference type="AlphaFoldDB" id="A0A0U1QR04"/>
<dbReference type="NCBIfam" id="NF009065">
    <property type="entry name" value="PRK12399.1"/>
    <property type="match status" value="1"/>
</dbReference>
<dbReference type="NCBIfam" id="NF009498">
    <property type="entry name" value="PRK12858.1"/>
    <property type="match status" value="1"/>
</dbReference>
<evidence type="ECO:0000256" key="5">
    <source>
        <dbReference type="ARBA" id="ARBA00023239"/>
    </source>
</evidence>
<evidence type="ECO:0000256" key="1">
    <source>
        <dbReference type="ARBA" id="ARBA00000567"/>
    </source>
</evidence>
<dbReference type="Pfam" id="PF01791">
    <property type="entry name" value="DeoC"/>
    <property type="match status" value="1"/>
</dbReference>
<dbReference type="GO" id="GO:0019512">
    <property type="term" value="P:lactose catabolic process via tagatose-6-phosphate"/>
    <property type="evidence" value="ECO:0007669"/>
    <property type="project" value="UniProtKB-UniRule"/>
</dbReference>
<proteinExistence type="inferred from homology"/>
<keyword evidence="4 6" id="KW-0423">Lactose metabolism</keyword>
<evidence type="ECO:0000313" key="7">
    <source>
        <dbReference type="EMBL" id="KLI03076.1"/>
    </source>
</evidence>
<reference evidence="7 8" key="1">
    <citation type="journal article" date="2011" name="J. Bacteriol.">
        <title>Draft genome sequence of Sporolactobacillus inulinus strain CASD, an efficient D-lactic acid-producing bacterium with high-concentration lactate tolerance capability.</title>
        <authorList>
            <person name="Yu B."/>
            <person name="Su F."/>
            <person name="Wang L."/>
            <person name="Xu K."/>
            <person name="Zhao B."/>
            <person name="Xu P."/>
        </authorList>
    </citation>
    <scope>NUCLEOTIDE SEQUENCE [LARGE SCALE GENOMIC DNA]</scope>
    <source>
        <strain evidence="7 8">CASD</strain>
    </source>
</reference>
<comment type="similarity">
    <text evidence="3 6">Belongs to the aldolase LacD family.</text>
</comment>
<dbReference type="GO" id="GO:0009025">
    <property type="term" value="F:tagatose-bisphosphate aldolase activity"/>
    <property type="evidence" value="ECO:0007669"/>
    <property type="project" value="UniProtKB-UniRule"/>
</dbReference>
<sequence>MVKMTKGKFEFLEQLSDKNGVIAALAIDQRGSLKRMIGAAQGKDATVEELADFKTLVSRELTPYASAILLDPEYGIPAGKARAASCGLLTSYEKTGYDATEPGRIPDLLPNWSVKRIKENGGTAVKLLVYFDPDEPDEINDVKKAFVERIGSECKAEDIPLFFEIVTYDEKITDKEEYAKVKPQKVLDSIKVFTQERYGIDVLKLEVPVDMSRVEGVGENKPVYTAEEAKNYFLEVDKLTTIPYIWLSAGVSTELFQKTLVFAHDAGAKYNGVLCGRATWRDGVEAYGKGGEKGAVEWLQTQGRKNVEELNAILAENATPWYEKFGGKDKIEVVD</sequence>
<dbReference type="PANTHER" id="PTHR39340:SF1">
    <property type="entry name" value="SULFOFRUCTOSEPHOSPHATE ALDOLASE"/>
    <property type="match status" value="1"/>
</dbReference>
<dbReference type="GO" id="GO:1902777">
    <property type="term" value="P:6-sulfoquinovose(1-) catabolic process"/>
    <property type="evidence" value="ECO:0007669"/>
    <property type="project" value="TreeGrafter"/>
</dbReference>
<dbReference type="InterPro" id="IPR050552">
    <property type="entry name" value="LacD_aldolase"/>
</dbReference>
<keyword evidence="8" id="KW-1185">Reference proteome</keyword>
<dbReference type="SUPFAM" id="SSF51569">
    <property type="entry name" value="Aldolase"/>
    <property type="match status" value="1"/>
</dbReference>
<evidence type="ECO:0000256" key="2">
    <source>
        <dbReference type="ARBA" id="ARBA00005191"/>
    </source>
</evidence>